<evidence type="ECO:0000313" key="2">
    <source>
        <dbReference type="EMBL" id="CAB4936472.1"/>
    </source>
</evidence>
<dbReference type="EMBL" id="CAFBLX010000553">
    <property type="protein sequence ID" value="CAB4936472.1"/>
    <property type="molecule type" value="Genomic_DNA"/>
</dbReference>
<reference evidence="2" key="1">
    <citation type="submission" date="2020-05" db="EMBL/GenBank/DDBJ databases">
        <authorList>
            <person name="Chiriac C."/>
            <person name="Salcher M."/>
            <person name="Ghai R."/>
            <person name="Kavagutti S V."/>
        </authorList>
    </citation>
    <scope>NUCLEOTIDE SEQUENCE</scope>
</reference>
<gene>
    <name evidence="2" type="ORF">UFOPK3472_04398</name>
</gene>
<dbReference type="AlphaFoldDB" id="A0A6J7J1R5"/>
<sequence>MQPDVQNRLSDTLIRDQVEHGLACVVDVLVDDRLQTGVGIEQAVEGVADHAREDGAVDLFEGRLQIRGRCSCVGADQVEFRGVFIGDLGRRCGSSATLRVAVGRDRAVAGDLGALQLPSCAGRVEHGMGLGRAVHIGVRARRAETLVIGDHDAIALGEKRIRGQYLVLDHESERRGVGDDVVEHLRRRALIALPLRSRCQHHERARPRTGPRRGRVDVGTRDGVGVVVGIGAAVHDSGCLTRQGAADARHRQREMRRLGTNHVARRACRQRARRNVEVGFDGRTRRRCCRHGRRSHPHEHCHHCHGRTEDTRRTQIEPPTSEHLLPGVRYPA</sequence>
<accession>A0A6J7J1R5</accession>
<feature type="region of interest" description="Disordered" evidence="1">
    <location>
        <begin position="292"/>
        <end position="332"/>
    </location>
</feature>
<feature type="compositionally biased region" description="Basic residues" evidence="1">
    <location>
        <begin position="292"/>
        <end position="305"/>
    </location>
</feature>
<organism evidence="2">
    <name type="scientific">freshwater metagenome</name>
    <dbReference type="NCBI Taxonomy" id="449393"/>
    <lineage>
        <taxon>unclassified sequences</taxon>
        <taxon>metagenomes</taxon>
        <taxon>ecological metagenomes</taxon>
    </lineage>
</organism>
<evidence type="ECO:0000256" key="1">
    <source>
        <dbReference type="SAM" id="MobiDB-lite"/>
    </source>
</evidence>
<feature type="compositionally biased region" description="Basic and acidic residues" evidence="1">
    <location>
        <begin position="306"/>
        <end position="315"/>
    </location>
</feature>
<protein>
    <submittedName>
        <fullName evidence="2">Unannotated protein</fullName>
    </submittedName>
</protein>
<proteinExistence type="predicted"/>
<name>A0A6J7J1R5_9ZZZZ</name>